<keyword evidence="2" id="KW-1185">Reference proteome</keyword>
<evidence type="ECO:0000313" key="2">
    <source>
        <dbReference type="Proteomes" id="UP001189429"/>
    </source>
</evidence>
<organism evidence="1 2">
    <name type="scientific">Prorocentrum cordatum</name>
    <dbReference type="NCBI Taxonomy" id="2364126"/>
    <lineage>
        <taxon>Eukaryota</taxon>
        <taxon>Sar</taxon>
        <taxon>Alveolata</taxon>
        <taxon>Dinophyceae</taxon>
        <taxon>Prorocentrales</taxon>
        <taxon>Prorocentraceae</taxon>
        <taxon>Prorocentrum</taxon>
    </lineage>
</organism>
<dbReference type="EMBL" id="CAUYUJ010020515">
    <property type="protein sequence ID" value="CAK0898861.1"/>
    <property type="molecule type" value="Genomic_DNA"/>
</dbReference>
<dbReference type="Proteomes" id="UP001189429">
    <property type="component" value="Unassembled WGS sequence"/>
</dbReference>
<gene>
    <name evidence="1" type="ORF">PCOR1329_LOCUS76536</name>
</gene>
<name>A0ABN9XK81_9DINO</name>
<accession>A0ABN9XK81</accession>
<protein>
    <submittedName>
        <fullName evidence="1">Uncharacterized protein</fullName>
    </submittedName>
</protein>
<comment type="caution">
    <text evidence="1">The sequence shown here is derived from an EMBL/GenBank/DDBJ whole genome shotgun (WGS) entry which is preliminary data.</text>
</comment>
<sequence length="153" mass="15511">MTQRPQQQCPAVSAVAAAQPLAAATAQEPRQAHQLRPVASFVPVTLRPPASAASIAAAPVRGPAVCAADVLRHGEVVPVAPASRPLCPTFAHAPVVVAASAAAAHAGPLPPPTLYSFYPEAQQGAAEKVAVLAVPEGQQKVKVARKQKGACLC</sequence>
<reference evidence="1" key="1">
    <citation type="submission" date="2023-10" db="EMBL/GenBank/DDBJ databases">
        <authorList>
            <person name="Chen Y."/>
            <person name="Shah S."/>
            <person name="Dougan E. K."/>
            <person name="Thang M."/>
            <person name="Chan C."/>
        </authorList>
    </citation>
    <scope>NUCLEOTIDE SEQUENCE [LARGE SCALE GENOMIC DNA]</scope>
</reference>
<evidence type="ECO:0000313" key="1">
    <source>
        <dbReference type="EMBL" id="CAK0898861.1"/>
    </source>
</evidence>
<proteinExistence type="predicted"/>